<dbReference type="OrthoDB" id="8223073at2"/>
<proteinExistence type="predicted"/>
<protein>
    <submittedName>
        <fullName evidence="1">Uncharacterized protein</fullName>
    </submittedName>
</protein>
<evidence type="ECO:0000313" key="2">
    <source>
        <dbReference type="Proteomes" id="UP000321304"/>
    </source>
</evidence>
<name>A0A560L271_9BRAD</name>
<keyword evidence="2" id="KW-1185">Reference proteome</keyword>
<sequence length="444" mass="48669">MSSLGQDRDNDQMQPRKAPAVHLGKDCALRLNAALSEIYSACHINDFSTAVVKHGKQLRIVADRAMFLQKAAADFQLRFVASFEEDIRAGQSWGYAKTCNAVSWEVAGQPGIEACKALAARVSRLDNDLIRKMEVKALSLLASSFGRRSWIAECRGGTIRIAEFFLDERGTVQRLNSQHLSLLMNGFSKWPQEPTSRKAAASIANEVIRRGCRRARLSDFSPQGLSTLVNGFSRWDGEERACKAIVAVAGEVRRRADRADIGLSEFVPQGLAALVNGFRKSPEQKDCRQATVAIAGEVLSRDGQLSRFVPQELANLLNGFSRWPEEPPCHKAAIAIARQVLSRGDHIVCFNPHDLAKLVNGFSKWPEETASRQAIGAIANEVLCRVSRLSQFAEQDLSNLVDGFSKWPGDAVCCQATMVIAAELVRSADRLSDAAGTCKSGERV</sequence>
<reference evidence="1 2" key="1">
    <citation type="submission" date="2019-06" db="EMBL/GenBank/DDBJ databases">
        <title>Genomic Encyclopedia of Type Strains, Phase IV (KMG-V): Genome sequencing to study the core and pangenomes of soil and plant-associated prokaryotes.</title>
        <authorList>
            <person name="Whitman W."/>
        </authorList>
    </citation>
    <scope>NUCLEOTIDE SEQUENCE [LARGE SCALE GENOMIC DNA]</scope>
    <source>
        <strain evidence="1 2">BR 10355</strain>
    </source>
</reference>
<dbReference type="AlphaFoldDB" id="A0A560L271"/>
<accession>A0A560L271</accession>
<dbReference type="Proteomes" id="UP000321304">
    <property type="component" value="Unassembled WGS sequence"/>
</dbReference>
<gene>
    <name evidence="1" type="ORF">FBZ93_116181</name>
</gene>
<organism evidence="1 2">
    <name type="scientific">Bradyrhizobium macuxiense</name>
    <dbReference type="NCBI Taxonomy" id="1755647"/>
    <lineage>
        <taxon>Bacteria</taxon>
        <taxon>Pseudomonadati</taxon>
        <taxon>Pseudomonadota</taxon>
        <taxon>Alphaproteobacteria</taxon>
        <taxon>Hyphomicrobiales</taxon>
        <taxon>Nitrobacteraceae</taxon>
        <taxon>Bradyrhizobium</taxon>
    </lineage>
</organism>
<comment type="caution">
    <text evidence="1">The sequence shown here is derived from an EMBL/GenBank/DDBJ whole genome shotgun (WGS) entry which is preliminary data.</text>
</comment>
<dbReference type="RefSeq" id="WP_146991756.1">
    <property type="nucleotide sequence ID" value="NZ_VITY01000016.1"/>
</dbReference>
<dbReference type="EMBL" id="VITY01000016">
    <property type="protein sequence ID" value="TWB89462.1"/>
    <property type="molecule type" value="Genomic_DNA"/>
</dbReference>
<evidence type="ECO:0000313" key="1">
    <source>
        <dbReference type="EMBL" id="TWB89462.1"/>
    </source>
</evidence>